<keyword evidence="5" id="KW-1185">Reference proteome</keyword>
<dbReference type="EMBL" id="JBBPFD010000022">
    <property type="protein sequence ID" value="KAK7881209.1"/>
    <property type="molecule type" value="Genomic_DNA"/>
</dbReference>
<protein>
    <recommendedName>
        <fullName evidence="3">Ig-like domain-containing protein</fullName>
    </recommendedName>
</protein>
<reference evidence="5" key="1">
    <citation type="submission" date="2024-04" db="EMBL/GenBank/DDBJ databases">
        <title>Salinicola lusitanus LLJ914,a marine bacterium isolated from the Okinawa Trough.</title>
        <authorList>
            <person name="Li J."/>
        </authorList>
    </citation>
    <scope>NUCLEOTIDE SEQUENCE [LARGE SCALE GENOMIC DNA]</scope>
</reference>
<organism evidence="4 5">
    <name type="scientific">Mugilogobius chulae</name>
    <name type="common">yellowstripe goby</name>
    <dbReference type="NCBI Taxonomy" id="88201"/>
    <lineage>
        <taxon>Eukaryota</taxon>
        <taxon>Metazoa</taxon>
        <taxon>Chordata</taxon>
        <taxon>Craniata</taxon>
        <taxon>Vertebrata</taxon>
        <taxon>Euteleostomi</taxon>
        <taxon>Actinopterygii</taxon>
        <taxon>Neopterygii</taxon>
        <taxon>Teleostei</taxon>
        <taxon>Neoteleostei</taxon>
        <taxon>Acanthomorphata</taxon>
        <taxon>Gobiaria</taxon>
        <taxon>Gobiiformes</taxon>
        <taxon>Gobioidei</taxon>
        <taxon>Gobiidae</taxon>
        <taxon>Gobionellinae</taxon>
        <taxon>Mugilogobius</taxon>
    </lineage>
</organism>
<dbReference type="InterPro" id="IPR013783">
    <property type="entry name" value="Ig-like_fold"/>
</dbReference>
<gene>
    <name evidence="4" type="ORF">WMY93_029618</name>
</gene>
<dbReference type="InterPro" id="IPR007110">
    <property type="entry name" value="Ig-like_dom"/>
</dbReference>
<feature type="chain" id="PRO_5043620429" description="Ig-like domain-containing protein" evidence="2">
    <location>
        <begin position="19"/>
        <end position="215"/>
    </location>
</feature>
<evidence type="ECO:0000256" key="2">
    <source>
        <dbReference type="SAM" id="SignalP"/>
    </source>
</evidence>
<evidence type="ECO:0000313" key="4">
    <source>
        <dbReference type="EMBL" id="KAK7881209.1"/>
    </source>
</evidence>
<feature type="signal peptide" evidence="2">
    <location>
        <begin position="1"/>
        <end position="18"/>
    </location>
</feature>
<dbReference type="PROSITE" id="PS50835">
    <property type="entry name" value="IG_LIKE"/>
    <property type="match status" value="1"/>
</dbReference>
<keyword evidence="2" id="KW-0732">Signal</keyword>
<comment type="caution">
    <text evidence="4">The sequence shown here is derived from an EMBL/GenBank/DDBJ whole genome shotgun (WGS) entry which is preliminary data.</text>
</comment>
<name>A0AAW0MWC2_9GOBI</name>
<evidence type="ECO:0000256" key="1">
    <source>
        <dbReference type="SAM" id="MobiDB-lite"/>
    </source>
</evidence>
<dbReference type="SUPFAM" id="SSF48726">
    <property type="entry name" value="Immunoglobulin"/>
    <property type="match status" value="1"/>
</dbReference>
<dbReference type="AlphaFoldDB" id="A0AAW0MWC2"/>
<dbReference type="Gene3D" id="2.60.40.10">
    <property type="entry name" value="Immunoglobulins"/>
    <property type="match status" value="1"/>
</dbReference>
<proteinExistence type="predicted"/>
<dbReference type="Proteomes" id="UP001460270">
    <property type="component" value="Unassembled WGS sequence"/>
</dbReference>
<feature type="region of interest" description="Disordered" evidence="1">
    <location>
        <begin position="179"/>
        <end position="215"/>
    </location>
</feature>
<evidence type="ECO:0000259" key="3">
    <source>
        <dbReference type="PROSITE" id="PS50835"/>
    </source>
</evidence>
<feature type="domain" description="Ig-like" evidence="3">
    <location>
        <begin position="23"/>
        <end position="133"/>
    </location>
</feature>
<sequence>MQMWAALITVAFVTPASGGPVSPQDSQRSSFEGAEVSCVLNGTCSLPCPFEGQLEKAHWVRVDKFNIPIAVWPLDREEPLRHDFRNISSLSLEQPGDGAVLRLRRVQKHHEGVYQCYLLLASSGGSYHRVLLTVHGLFVKSITIKKEKNERKKSKDYTEAELDALESVRQKDTAINLRRTVMKERSRKRIDPSAVTPNGKHNGRWTRDFDEKPRV</sequence>
<feature type="compositionally biased region" description="Basic and acidic residues" evidence="1">
    <location>
        <begin position="205"/>
        <end position="215"/>
    </location>
</feature>
<dbReference type="InterPro" id="IPR036179">
    <property type="entry name" value="Ig-like_dom_sf"/>
</dbReference>
<evidence type="ECO:0000313" key="5">
    <source>
        <dbReference type="Proteomes" id="UP001460270"/>
    </source>
</evidence>
<accession>A0AAW0MWC2</accession>